<keyword evidence="2" id="KW-1185">Reference proteome</keyword>
<sequence>MNKYFPWSSLAIPAQDKLSVRRIFETSNFDIYIAKDFDGAYRCLISLSKNPLMLLRSLNLNINSMKIDLAKSEGGLFLLNIKLLNAEMLDIFDYILFILLSECVSENNEDLFVAKLLNNLKNWQRFMQSRKGILSEEKIQGLIAELQFMHDLIEYNKEFSSYVVESWRGPERLQQDFIFENEVVEIKSIGNMDKKVITISSLDQLQASVEKLYIMVYAVTKCDMLNAGVSLNQLVENLEDLLSSSSKLILHEKLLEVGYLKNEKYDDLKYQIRKVGSYLASDGFPKLTSGAIPDGVVNVKYGIEIDKIEQFKSSICINGLYALN</sequence>
<dbReference type="InterPro" id="IPR025534">
    <property type="entry name" value="DUF4420"/>
</dbReference>
<dbReference type="AlphaFoldDB" id="A0A1T0CX38"/>
<evidence type="ECO:0000313" key="2">
    <source>
        <dbReference type="Proteomes" id="UP000190683"/>
    </source>
</evidence>
<dbReference type="RefSeq" id="WP_158077912.1">
    <property type="nucleotide sequence ID" value="NZ_MUYV01000001.1"/>
</dbReference>
<evidence type="ECO:0000313" key="1">
    <source>
        <dbReference type="EMBL" id="OOS26711.1"/>
    </source>
</evidence>
<proteinExistence type="predicted"/>
<evidence type="ECO:0008006" key="3">
    <source>
        <dbReference type="Google" id="ProtNLM"/>
    </source>
</evidence>
<organism evidence="1 2">
    <name type="scientific">Moraxella porci DSM 25326</name>
    <dbReference type="NCBI Taxonomy" id="573983"/>
    <lineage>
        <taxon>Bacteria</taxon>
        <taxon>Pseudomonadati</taxon>
        <taxon>Pseudomonadota</taxon>
        <taxon>Gammaproteobacteria</taxon>
        <taxon>Moraxellales</taxon>
        <taxon>Moraxellaceae</taxon>
        <taxon>Moraxella</taxon>
    </lineage>
</organism>
<name>A0A1T0CX38_9GAMM</name>
<protein>
    <recommendedName>
        <fullName evidence="3">PD-(D/E)XK motif protein</fullName>
    </recommendedName>
</protein>
<dbReference type="Pfam" id="PF14390">
    <property type="entry name" value="DUF4420"/>
    <property type="match status" value="1"/>
</dbReference>
<dbReference type="EMBL" id="MUYV01000001">
    <property type="protein sequence ID" value="OOS26711.1"/>
    <property type="molecule type" value="Genomic_DNA"/>
</dbReference>
<accession>A0A1T0CX38</accession>
<dbReference type="Proteomes" id="UP000190683">
    <property type="component" value="Unassembled WGS sequence"/>
</dbReference>
<gene>
    <name evidence="1" type="ORF">B0681_02270</name>
</gene>
<dbReference type="STRING" id="573983.B0681_02270"/>
<reference evidence="1 2" key="1">
    <citation type="submission" date="2017-02" db="EMBL/GenBank/DDBJ databases">
        <title>Draft genome sequence of Moraxella porci CCUG 54912T type strain.</title>
        <authorList>
            <person name="Salva-Serra F."/>
            <person name="Engstrom-Jakobsson H."/>
            <person name="Thorell K."/>
            <person name="Jaen-Luchoro D."/>
            <person name="Gonzales-Siles L."/>
            <person name="Karlsson R."/>
            <person name="Yazdan S."/>
            <person name="Boulund F."/>
            <person name="Johnning A."/>
            <person name="Engstrand L."/>
            <person name="Kristiansson E."/>
            <person name="Moore E."/>
        </authorList>
    </citation>
    <scope>NUCLEOTIDE SEQUENCE [LARGE SCALE GENOMIC DNA]</scope>
    <source>
        <strain evidence="1 2">CCUG 54912</strain>
    </source>
</reference>
<comment type="caution">
    <text evidence="1">The sequence shown here is derived from an EMBL/GenBank/DDBJ whole genome shotgun (WGS) entry which is preliminary data.</text>
</comment>